<name>W7QS11_9ALTE</name>
<evidence type="ECO:0000256" key="1">
    <source>
        <dbReference type="SAM" id="Phobius"/>
    </source>
</evidence>
<dbReference type="Proteomes" id="UP000019276">
    <property type="component" value="Unassembled WGS sequence"/>
</dbReference>
<sequence>MIRLSRAGWNNILIFSSLIMIFLFNGLHLKIFSNDDDAIELSYLLPADQMILTVDFANLSVERIGRSWRTVPESNHSSEHLHNIIQQWQQLEVQSLHEMPAAANQYPDRVVSFWFAGQQTAFVVQIFFVQGRTVMQTPNGLFQSTQAIEPLIL</sequence>
<organism evidence="2 3">
    <name type="scientific">Catenovulum agarivorans DS-2</name>
    <dbReference type="NCBI Taxonomy" id="1328313"/>
    <lineage>
        <taxon>Bacteria</taxon>
        <taxon>Pseudomonadati</taxon>
        <taxon>Pseudomonadota</taxon>
        <taxon>Gammaproteobacteria</taxon>
        <taxon>Alteromonadales</taxon>
        <taxon>Alteromonadaceae</taxon>
        <taxon>Catenovulum</taxon>
    </lineage>
</organism>
<dbReference type="RefSeq" id="WP_152537562.1">
    <property type="nucleotide sequence ID" value="NZ_ARZY01000010.1"/>
</dbReference>
<keyword evidence="1" id="KW-0472">Membrane</keyword>
<dbReference type="AlphaFoldDB" id="W7QS11"/>
<dbReference type="EMBL" id="ARZY01000010">
    <property type="protein sequence ID" value="EWH10633.1"/>
    <property type="molecule type" value="Genomic_DNA"/>
</dbReference>
<evidence type="ECO:0000313" key="3">
    <source>
        <dbReference type="Proteomes" id="UP000019276"/>
    </source>
</evidence>
<dbReference type="eggNOG" id="ENOG5032YK6">
    <property type="taxonomic scope" value="Bacteria"/>
</dbReference>
<protein>
    <recommendedName>
        <fullName evidence="4">DUF4340 domain-containing protein</fullName>
    </recommendedName>
</protein>
<comment type="caution">
    <text evidence="2">The sequence shown here is derived from an EMBL/GenBank/DDBJ whole genome shotgun (WGS) entry which is preliminary data.</text>
</comment>
<evidence type="ECO:0008006" key="4">
    <source>
        <dbReference type="Google" id="ProtNLM"/>
    </source>
</evidence>
<feature type="transmembrane region" description="Helical" evidence="1">
    <location>
        <begin position="12"/>
        <end position="32"/>
    </location>
</feature>
<keyword evidence="3" id="KW-1185">Reference proteome</keyword>
<accession>W7QS11</accession>
<evidence type="ECO:0000313" key="2">
    <source>
        <dbReference type="EMBL" id="EWH10633.1"/>
    </source>
</evidence>
<keyword evidence="1" id="KW-1133">Transmembrane helix</keyword>
<gene>
    <name evidence="2" type="ORF">DS2_07368</name>
</gene>
<keyword evidence="1" id="KW-0812">Transmembrane</keyword>
<dbReference type="OrthoDB" id="5587008at2"/>
<dbReference type="STRING" id="1328313.DS2_07368"/>
<reference evidence="2 3" key="1">
    <citation type="journal article" date="2014" name="Genome Announc.">
        <title>Draft Genome Sequence of the Agar-Degrading Bacterium Catenovulum sp. Strain DS-2, Isolated from Intestines of Haliotis diversicolor.</title>
        <authorList>
            <person name="Shan D."/>
            <person name="Li X."/>
            <person name="Gu Z."/>
            <person name="Wei G."/>
            <person name="Gao Z."/>
            <person name="Shao Z."/>
        </authorList>
    </citation>
    <scope>NUCLEOTIDE SEQUENCE [LARGE SCALE GENOMIC DNA]</scope>
    <source>
        <strain evidence="2 3">DS-2</strain>
    </source>
</reference>
<proteinExistence type="predicted"/>